<proteinExistence type="predicted"/>
<organism evidence="1">
    <name type="scientific">Rhizophora mucronata</name>
    <name type="common">Asiatic mangrove</name>
    <dbReference type="NCBI Taxonomy" id="61149"/>
    <lineage>
        <taxon>Eukaryota</taxon>
        <taxon>Viridiplantae</taxon>
        <taxon>Streptophyta</taxon>
        <taxon>Embryophyta</taxon>
        <taxon>Tracheophyta</taxon>
        <taxon>Spermatophyta</taxon>
        <taxon>Magnoliopsida</taxon>
        <taxon>eudicotyledons</taxon>
        <taxon>Gunneridae</taxon>
        <taxon>Pentapetalae</taxon>
        <taxon>rosids</taxon>
        <taxon>fabids</taxon>
        <taxon>Malpighiales</taxon>
        <taxon>Rhizophoraceae</taxon>
        <taxon>Rhizophora</taxon>
    </lineage>
</organism>
<evidence type="ECO:0000313" key="1">
    <source>
        <dbReference type="EMBL" id="MBX69167.1"/>
    </source>
</evidence>
<dbReference type="EMBL" id="GGEC01088683">
    <property type="protein sequence ID" value="MBX69167.1"/>
    <property type="molecule type" value="Transcribed_RNA"/>
</dbReference>
<accession>A0A2P2QQD8</accession>
<reference evidence="1" key="1">
    <citation type="submission" date="2018-02" db="EMBL/GenBank/DDBJ databases">
        <title>Rhizophora mucronata_Transcriptome.</title>
        <authorList>
            <person name="Meera S.P."/>
            <person name="Sreeshan A."/>
            <person name="Augustine A."/>
        </authorList>
    </citation>
    <scope>NUCLEOTIDE SEQUENCE</scope>
    <source>
        <tissue evidence="1">Leaf</tissue>
    </source>
</reference>
<name>A0A2P2QQD8_RHIMU</name>
<protein>
    <submittedName>
        <fullName evidence="1">Uncharacterized protein</fullName>
    </submittedName>
</protein>
<sequence length="13" mass="1470">MYTLTIVISRSVS</sequence>